<proteinExistence type="inferred from homology"/>
<evidence type="ECO:0000256" key="5">
    <source>
        <dbReference type="ARBA" id="ARBA00022597"/>
    </source>
</evidence>
<feature type="domain" description="SLBB" evidence="17">
    <location>
        <begin position="154"/>
        <end position="231"/>
    </location>
</feature>
<name>A0A1D9MGS0_9RHOB</name>
<comment type="similarity">
    <text evidence="2">Belongs to the BexD/CtrA/VexA family.</text>
</comment>
<dbReference type="PANTHER" id="PTHR33619">
    <property type="entry name" value="POLYSACCHARIDE EXPORT PROTEIN GFCE-RELATED"/>
    <property type="match status" value="1"/>
</dbReference>
<dbReference type="GO" id="GO:0009279">
    <property type="term" value="C:cell outer membrane"/>
    <property type="evidence" value="ECO:0007669"/>
    <property type="project" value="UniProtKB-SubCell"/>
</dbReference>
<keyword evidence="4" id="KW-1134">Transmembrane beta strand</keyword>
<dbReference type="Pfam" id="PF02563">
    <property type="entry name" value="Poly_export"/>
    <property type="match status" value="1"/>
</dbReference>
<protein>
    <submittedName>
        <fullName evidence="18">Sugar transporter</fullName>
    </submittedName>
</protein>
<dbReference type="EMBL" id="CP017781">
    <property type="protein sequence ID" value="AOZ70958.1"/>
    <property type="molecule type" value="Genomic_DNA"/>
</dbReference>
<evidence type="ECO:0000256" key="10">
    <source>
        <dbReference type="ARBA" id="ARBA00023114"/>
    </source>
</evidence>
<dbReference type="STRING" id="1850250.LPB142_08210"/>
<evidence type="ECO:0000313" key="19">
    <source>
        <dbReference type="Proteomes" id="UP000176562"/>
    </source>
</evidence>
<keyword evidence="19" id="KW-1185">Reference proteome</keyword>
<evidence type="ECO:0000256" key="7">
    <source>
        <dbReference type="ARBA" id="ARBA00022729"/>
    </source>
</evidence>
<dbReference type="PANTHER" id="PTHR33619:SF3">
    <property type="entry name" value="POLYSACCHARIDE EXPORT PROTEIN GFCE-RELATED"/>
    <property type="match status" value="1"/>
</dbReference>
<evidence type="ECO:0000259" key="16">
    <source>
        <dbReference type="Pfam" id="PF02563"/>
    </source>
</evidence>
<keyword evidence="5 18" id="KW-0762">Sugar transport</keyword>
<keyword evidence="3" id="KW-0813">Transport</keyword>
<dbReference type="GO" id="GO:0006811">
    <property type="term" value="P:monoatomic ion transport"/>
    <property type="evidence" value="ECO:0007669"/>
    <property type="project" value="UniProtKB-KW"/>
</dbReference>
<gene>
    <name evidence="18" type="ORF">LPB142_08210</name>
</gene>
<evidence type="ECO:0000256" key="4">
    <source>
        <dbReference type="ARBA" id="ARBA00022452"/>
    </source>
</evidence>
<dbReference type="InterPro" id="IPR003715">
    <property type="entry name" value="Poly_export_N"/>
</dbReference>
<evidence type="ECO:0000256" key="1">
    <source>
        <dbReference type="ARBA" id="ARBA00004571"/>
    </source>
</evidence>
<accession>A0A1D9MGS0</accession>
<keyword evidence="7" id="KW-0732">Signal</keyword>
<evidence type="ECO:0000256" key="8">
    <source>
        <dbReference type="ARBA" id="ARBA00023047"/>
    </source>
</evidence>
<evidence type="ECO:0000259" key="17">
    <source>
        <dbReference type="Pfam" id="PF22461"/>
    </source>
</evidence>
<sequence>MPITPESVLTANHDPYTPRSLPAAFSQTAGTTGGLTSAPPAAVYERQSRPASVETLLPPPRQPEPYRIGVGDVVLLATPKSGNTVEQLAGVLAAENSRQGYTVQDDGTISIANVGRVEIAGQTIEDAEATLFQRFLDKQVDPTFSLEISEFNSKKVTIGGAVVKPTVEQITLSPLYLDQAISDAGGTTSGELDYTLVRLYREGKLYQVPLKDVYARKGGRILLAAGDIIFVDAEYDLAKAEGYFEQQLKLGSYRQTELAALQNEIALRRAGLSEERDTFNARLELGAEKRDYAYLTGEVGKQSRFALPFNEKASLADALYDGAGGLPAKTANPKHIYVLRGSSDPLEYQSITAWHLDARNAAAMLLATRFELHPNDVVYVAAQPVTHWSNVVNAITPSLLISSVNAATN</sequence>
<keyword evidence="13" id="KW-0998">Cell outer membrane</keyword>
<evidence type="ECO:0000313" key="18">
    <source>
        <dbReference type="EMBL" id="AOZ70958.1"/>
    </source>
</evidence>
<evidence type="ECO:0000256" key="9">
    <source>
        <dbReference type="ARBA" id="ARBA00023065"/>
    </source>
</evidence>
<dbReference type="KEGG" id="rhp:LPB142_08210"/>
<keyword evidence="9" id="KW-0406">Ion transport</keyword>
<keyword evidence="8" id="KW-0625">Polysaccharide transport</keyword>
<keyword evidence="12" id="KW-0564">Palmitate</keyword>
<keyword evidence="11" id="KW-0472">Membrane</keyword>
<dbReference type="InterPro" id="IPR054765">
    <property type="entry name" value="SLBB_dom"/>
</dbReference>
<dbReference type="Pfam" id="PF22461">
    <property type="entry name" value="SLBB_2"/>
    <property type="match status" value="2"/>
</dbReference>
<evidence type="ECO:0000256" key="13">
    <source>
        <dbReference type="ARBA" id="ARBA00023237"/>
    </source>
</evidence>
<evidence type="ECO:0000256" key="15">
    <source>
        <dbReference type="SAM" id="MobiDB-lite"/>
    </source>
</evidence>
<dbReference type="GO" id="GO:0046930">
    <property type="term" value="C:pore complex"/>
    <property type="evidence" value="ECO:0007669"/>
    <property type="project" value="UniProtKB-KW"/>
</dbReference>
<dbReference type="GO" id="GO:0015159">
    <property type="term" value="F:polysaccharide transmembrane transporter activity"/>
    <property type="evidence" value="ECO:0007669"/>
    <property type="project" value="InterPro"/>
</dbReference>
<dbReference type="Gene3D" id="3.10.560.10">
    <property type="entry name" value="Outer membrane lipoprotein wza domain like"/>
    <property type="match status" value="2"/>
</dbReference>
<feature type="domain" description="Polysaccharide export protein N-terminal" evidence="16">
    <location>
        <begin position="62"/>
        <end position="148"/>
    </location>
</feature>
<evidence type="ECO:0000256" key="2">
    <source>
        <dbReference type="ARBA" id="ARBA00009450"/>
    </source>
</evidence>
<evidence type="ECO:0000256" key="11">
    <source>
        <dbReference type="ARBA" id="ARBA00023136"/>
    </source>
</evidence>
<comment type="subcellular location">
    <subcellularLocation>
        <location evidence="1">Cell outer membrane</location>
        <topology evidence="1">Multi-pass membrane protein</topology>
    </subcellularLocation>
</comment>
<evidence type="ECO:0000256" key="6">
    <source>
        <dbReference type="ARBA" id="ARBA00022692"/>
    </source>
</evidence>
<keyword evidence="6" id="KW-0812">Transmembrane</keyword>
<dbReference type="Gene3D" id="3.30.1950.10">
    <property type="entry name" value="wza like domain"/>
    <property type="match status" value="1"/>
</dbReference>
<dbReference type="AlphaFoldDB" id="A0A1D9MGS0"/>
<feature type="domain" description="SLBB" evidence="17">
    <location>
        <begin position="294"/>
        <end position="380"/>
    </location>
</feature>
<organism evidence="18 19">
    <name type="scientific">Rhodobacter xanthinilyticus</name>
    <dbReference type="NCBI Taxonomy" id="1850250"/>
    <lineage>
        <taxon>Bacteria</taxon>
        <taxon>Pseudomonadati</taxon>
        <taxon>Pseudomonadota</taxon>
        <taxon>Alphaproteobacteria</taxon>
        <taxon>Rhodobacterales</taxon>
        <taxon>Rhodobacter group</taxon>
        <taxon>Rhodobacter</taxon>
    </lineage>
</organism>
<dbReference type="InterPro" id="IPR049712">
    <property type="entry name" value="Poly_export"/>
</dbReference>
<keyword evidence="14" id="KW-0449">Lipoprotein</keyword>
<feature type="region of interest" description="Disordered" evidence="15">
    <location>
        <begin position="1"/>
        <end position="39"/>
    </location>
</feature>
<evidence type="ECO:0000256" key="3">
    <source>
        <dbReference type="ARBA" id="ARBA00022448"/>
    </source>
</evidence>
<reference evidence="18 19" key="1">
    <citation type="submission" date="2016-10" db="EMBL/GenBank/DDBJ databases">
        <title>Rhodobacter sp. LPB0142, isolated from sea water.</title>
        <authorList>
            <person name="Kim E."/>
            <person name="Yi H."/>
        </authorList>
    </citation>
    <scope>NUCLEOTIDE SEQUENCE [LARGE SCALE GENOMIC DNA]</scope>
    <source>
        <strain evidence="18 19">LPB0142</strain>
    </source>
</reference>
<dbReference type="Proteomes" id="UP000176562">
    <property type="component" value="Chromosome"/>
</dbReference>
<evidence type="ECO:0000256" key="12">
    <source>
        <dbReference type="ARBA" id="ARBA00023139"/>
    </source>
</evidence>
<evidence type="ECO:0000256" key="14">
    <source>
        <dbReference type="ARBA" id="ARBA00023288"/>
    </source>
</evidence>
<dbReference type="GO" id="GO:0015288">
    <property type="term" value="F:porin activity"/>
    <property type="evidence" value="ECO:0007669"/>
    <property type="project" value="UniProtKB-KW"/>
</dbReference>
<keyword evidence="10" id="KW-0626">Porin</keyword>